<evidence type="ECO:0000313" key="3">
    <source>
        <dbReference type="Proteomes" id="UP000265618"/>
    </source>
</evidence>
<gene>
    <name evidence="2" type="ORF">KIPB_002273</name>
</gene>
<keyword evidence="3" id="KW-1185">Reference proteome</keyword>
<feature type="compositionally biased region" description="Basic and acidic residues" evidence="1">
    <location>
        <begin position="78"/>
        <end position="88"/>
    </location>
</feature>
<protein>
    <submittedName>
        <fullName evidence="2">Uncharacterized protein</fullName>
    </submittedName>
</protein>
<accession>A0A391NUD2</accession>
<dbReference type="Proteomes" id="UP000265618">
    <property type="component" value="Unassembled WGS sequence"/>
</dbReference>
<evidence type="ECO:0000256" key="1">
    <source>
        <dbReference type="SAM" id="MobiDB-lite"/>
    </source>
</evidence>
<name>A0A391NUD2_9EUKA</name>
<organism evidence="2 3">
    <name type="scientific">Kipferlia bialata</name>
    <dbReference type="NCBI Taxonomy" id="797122"/>
    <lineage>
        <taxon>Eukaryota</taxon>
        <taxon>Metamonada</taxon>
        <taxon>Carpediemonas-like organisms</taxon>
        <taxon>Kipferlia</taxon>
    </lineage>
</organism>
<proteinExistence type="predicted"/>
<feature type="region of interest" description="Disordered" evidence="1">
    <location>
        <begin position="57"/>
        <end position="117"/>
    </location>
</feature>
<dbReference type="EMBL" id="BDIP01000363">
    <property type="protein sequence ID" value="GCA62249.1"/>
    <property type="molecule type" value="Genomic_DNA"/>
</dbReference>
<reference evidence="2 3" key="1">
    <citation type="journal article" date="2018" name="PLoS ONE">
        <title>The draft genome of Kipferlia bialata reveals reductive genome evolution in fornicate parasites.</title>
        <authorList>
            <person name="Tanifuji G."/>
            <person name="Takabayashi S."/>
            <person name="Kume K."/>
            <person name="Takagi M."/>
            <person name="Nakayama T."/>
            <person name="Kamikawa R."/>
            <person name="Inagaki Y."/>
            <person name="Hashimoto T."/>
        </authorList>
    </citation>
    <scope>NUCLEOTIDE SEQUENCE [LARGE SCALE GENOMIC DNA]</scope>
    <source>
        <strain evidence="2">NY0173</strain>
    </source>
</reference>
<comment type="caution">
    <text evidence="2">The sequence shown here is derived from an EMBL/GenBank/DDBJ whole genome shotgun (WGS) entry which is preliminary data.</text>
</comment>
<evidence type="ECO:0000313" key="2">
    <source>
        <dbReference type="EMBL" id="GCA62249.1"/>
    </source>
</evidence>
<sequence>MSDEEKGAIQLLEALSQDMAAIEVKQEAYRFHASPTLSTPIVQLSAALSLPECEGVTQYDAVPSPSPLPLSPVSVESDGDRERDRDTESDTSAKAAPSVHSPSPACLSPVSLSDNDA</sequence>
<dbReference type="AlphaFoldDB" id="A0A391NUD2"/>